<evidence type="ECO:0000259" key="3">
    <source>
        <dbReference type="SMART" id="SM01119"/>
    </source>
</evidence>
<sequence length="388" mass="40937">MTLSALSTPALLIEQSRLQENLAAMQATADANDVTLRPHVKTHKSVAIAEQQQQRGATGLTVATVHEAETFVAAGFDDVRVAYPVVGRPKHERLRALRAAATLSFTVDTMAGADQASAVYAGADNPVEVLMEVDVGHGRCGVHWADDEAAVALAQHIASLPGLRLTGILTHAGQAYDGPSDDETAKGALRRAARRERDRMLSVACALAEADGVDVTPDDLEISVGSTPSMAAFTNAERDGFRVTEIRPGNYVMHDAMQVALGAATLGDCALTVLTTVVSTQQKPDGTAHAFVDAGKKVFTTDTGYGTDGHGIALADAAQMRPHPNLHVDHLSEEHGWLTMTGDADLTVGNRLRIVPNHACVTVANLDALHVVDGPSVVDTWSVDAQGW</sequence>
<comment type="caution">
    <text evidence="4">The sequence shown here is derived from an EMBL/GenBank/DDBJ whole genome shotgun (WGS) entry which is preliminary data.</text>
</comment>
<evidence type="ECO:0000313" key="4">
    <source>
        <dbReference type="EMBL" id="MCS3677133.1"/>
    </source>
</evidence>
<name>A0A9X2PX40_9BACT</name>
<evidence type="ECO:0000256" key="2">
    <source>
        <dbReference type="ARBA" id="ARBA00023239"/>
    </source>
</evidence>
<comment type="similarity">
    <text evidence="1">Belongs to the DSD1 family.</text>
</comment>
<dbReference type="AlphaFoldDB" id="A0A9X2PX40"/>
<dbReference type="InterPro" id="IPR029066">
    <property type="entry name" value="PLP-binding_barrel"/>
</dbReference>
<dbReference type="RefSeq" id="WP_259079677.1">
    <property type="nucleotide sequence ID" value="NZ_JANUAU010000003.1"/>
</dbReference>
<proteinExistence type="inferred from homology"/>
<dbReference type="SUPFAM" id="SSF51419">
    <property type="entry name" value="PLP-binding barrel"/>
    <property type="match status" value="1"/>
</dbReference>
<accession>A0A9X2PX40</accession>
<evidence type="ECO:0000256" key="1">
    <source>
        <dbReference type="ARBA" id="ARBA00005323"/>
    </source>
</evidence>
<keyword evidence="2" id="KW-0456">Lyase</keyword>
<dbReference type="InterPro" id="IPR042208">
    <property type="entry name" value="D-ser_dehydrat-like_sf"/>
</dbReference>
<dbReference type="SMART" id="SM01119">
    <property type="entry name" value="D-ser_dehydrat"/>
    <property type="match status" value="1"/>
</dbReference>
<evidence type="ECO:0000313" key="5">
    <source>
        <dbReference type="Proteomes" id="UP001155027"/>
    </source>
</evidence>
<gene>
    <name evidence="4" type="ORF">GGP71_001049</name>
</gene>
<dbReference type="Pfam" id="PF01168">
    <property type="entry name" value="Ala_racemase_N"/>
    <property type="match status" value="1"/>
</dbReference>
<dbReference type="InterPro" id="IPR051466">
    <property type="entry name" value="D-amino_acid_metab_enzyme"/>
</dbReference>
<dbReference type="InterPro" id="IPR001608">
    <property type="entry name" value="Ala_racemase_N"/>
</dbReference>
<dbReference type="InterPro" id="IPR026956">
    <property type="entry name" value="D-ser_dehydrat-like_dom"/>
</dbReference>
<reference evidence="4" key="1">
    <citation type="submission" date="2022-08" db="EMBL/GenBank/DDBJ databases">
        <title>Genomic Encyclopedia of Type Strains, Phase V (KMG-V): Genome sequencing to study the core and pangenomes of soil and plant-associated prokaryotes.</title>
        <authorList>
            <person name="Whitman W."/>
        </authorList>
    </citation>
    <scope>NUCLEOTIDE SEQUENCE</scope>
    <source>
        <strain evidence="4">0</strain>
    </source>
</reference>
<dbReference type="Pfam" id="PF14031">
    <property type="entry name" value="D-ser_dehydrat"/>
    <property type="match status" value="1"/>
</dbReference>
<dbReference type="Gene3D" id="2.40.37.20">
    <property type="entry name" value="D-serine dehydratase-like domain"/>
    <property type="match status" value="1"/>
</dbReference>
<dbReference type="Proteomes" id="UP001155027">
    <property type="component" value="Unassembled WGS sequence"/>
</dbReference>
<dbReference type="GO" id="GO:0008721">
    <property type="term" value="F:D-serine ammonia-lyase activity"/>
    <property type="evidence" value="ECO:0007669"/>
    <property type="project" value="TreeGrafter"/>
</dbReference>
<dbReference type="GO" id="GO:0036088">
    <property type="term" value="P:D-serine catabolic process"/>
    <property type="evidence" value="ECO:0007669"/>
    <property type="project" value="TreeGrafter"/>
</dbReference>
<dbReference type="EMBL" id="JANUAU010000003">
    <property type="protein sequence ID" value="MCS3677133.1"/>
    <property type="molecule type" value="Genomic_DNA"/>
</dbReference>
<dbReference type="PANTHER" id="PTHR28004:SF2">
    <property type="entry name" value="D-SERINE DEHYDRATASE"/>
    <property type="match status" value="1"/>
</dbReference>
<organism evidence="4 5">
    <name type="scientific">Salinibacter ruber</name>
    <dbReference type="NCBI Taxonomy" id="146919"/>
    <lineage>
        <taxon>Bacteria</taxon>
        <taxon>Pseudomonadati</taxon>
        <taxon>Rhodothermota</taxon>
        <taxon>Rhodothermia</taxon>
        <taxon>Rhodothermales</taxon>
        <taxon>Salinibacteraceae</taxon>
        <taxon>Salinibacter</taxon>
    </lineage>
</organism>
<dbReference type="PANTHER" id="PTHR28004">
    <property type="entry name" value="ZGC:162816-RELATED"/>
    <property type="match status" value="1"/>
</dbReference>
<protein>
    <submittedName>
        <fullName evidence="4">D-serine deaminase-like pyridoxal phosphate-dependent protein</fullName>
    </submittedName>
</protein>
<dbReference type="Gene3D" id="3.20.20.10">
    <property type="entry name" value="Alanine racemase"/>
    <property type="match status" value="1"/>
</dbReference>
<feature type="domain" description="D-serine dehydratase-like" evidence="3">
    <location>
        <begin position="270"/>
        <end position="373"/>
    </location>
</feature>
<dbReference type="CDD" id="cd06820">
    <property type="entry name" value="PLPDE_III_LS_D-TA_like"/>
    <property type="match status" value="1"/>
</dbReference>